<keyword evidence="2" id="KW-1185">Reference proteome</keyword>
<dbReference type="AlphaFoldDB" id="A0AAD7G0J9"/>
<proteinExistence type="predicted"/>
<evidence type="ECO:0000313" key="1">
    <source>
        <dbReference type="EMBL" id="KAJ7654766.1"/>
    </source>
</evidence>
<reference evidence="1" key="1">
    <citation type="submission" date="2023-03" db="EMBL/GenBank/DDBJ databases">
        <title>Massive genome expansion in bonnet fungi (Mycena s.s.) driven by repeated elements and novel gene families across ecological guilds.</title>
        <authorList>
            <consortium name="Lawrence Berkeley National Laboratory"/>
            <person name="Harder C.B."/>
            <person name="Miyauchi S."/>
            <person name="Viragh M."/>
            <person name="Kuo A."/>
            <person name="Thoen E."/>
            <person name="Andreopoulos B."/>
            <person name="Lu D."/>
            <person name="Skrede I."/>
            <person name="Drula E."/>
            <person name="Henrissat B."/>
            <person name="Morin E."/>
            <person name="Kohler A."/>
            <person name="Barry K."/>
            <person name="LaButti K."/>
            <person name="Morin E."/>
            <person name="Salamov A."/>
            <person name="Lipzen A."/>
            <person name="Mereny Z."/>
            <person name="Hegedus B."/>
            <person name="Baldrian P."/>
            <person name="Stursova M."/>
            <person name="Weitz H."/>
            <person name="Taylor A."/>
            <person name="Grigoriev I.V."/>
            <person name="Nagy L.G."/>
            <person name="Martin F."/>
            <person name="Kauserud H."/>
        </authorList>
    </citation>
    <scope>NUCLEOTIDE SEQUENCE</scope>
    <source>
        <strain evidence="1">CBHHK067</strain>
    </source>
</reference>
<protein>
    <submittedName>
        <fullName evidence="1">Uncharacterized protein</fullName>
    </submittedName>
</protein>
<name>A0AAD7G0J9_MYCRO</name>
<sequence length="223" mass="23621">MPAVSQATISTTPTPVPAVTSRPVIHCQSESTLAIGKGSFLVRNDKKECTSTFPATPLLRPDLCSGTSCPSLTLLNNTLSGVAFEAATLGSDHAYSASKFLTVPPVKFPVKFAPEFTLRGHSRHDYAPAPVEYGHGSASAPPGFTKLAGTAQACPIAGSKMGSMGCIRGCFLDLLFMASSSRPASDCTHKQFCASSRLYVRIRIRVRFALRLCIGPLLVLFGL</sequence>
<comment type="caution">
    <text evidence="1">The sequence shown here is derived from an EMBL/GenBank/DDBJ whole genome shotgun (WGS) entry which is preliminary data.</text>
</comment>
<dbReference type="Proteomes" id="UP001221757">
    <property type="component" value="Unassembled WGS sequence"/>
</dbReference>
<dbReference type="EMBL" id="JARKIE010000319">
    <property type="protein sequence ID" value="KAJ7654766.1"/>
    <property type="molecule type" value="Genomic_DNA"/>
</dbReference>
<organism evidence="1 2">
    <name type="scientific">Mycena rosella</name>
    <name type="common">Pink bonnet</name>
    <name type="synonym">Agaricus rosellus</name>
    <dbReference type="NCBI Taxonomy" id="1033263"/>
    <lineage>
        <taxon>Eukaryota</taxon>
        <taxon>Fungi</taxon>
        <taxon>Dikarya</taxon>
        <taxon>Basidiomycota</taxon>
        <taxon>Agaricomycotina</taxon>
        <taxon>Agaricomycetes</taxon>
        <taxon>Agaricomycetidae</taxon>
        <taxon>Agaricales</taxon>
        <taxon>Marasmiineae</taxon>
        <taxon>Mycenaceae</taxon>
        <taxon>Mycena</taxon>
    </lineage>
</organism>
<evidence type="ECO:0000313" key="2">
    <source>
        <dbReference type="Proteomes" id="UP001221757"/>
    </source>
</evidence>
<accession>A0AAD7G0J9</accession>
<gene>
    <name evidence="1" type="ORF">B0H17DRAFT_1214294</name>
</gene>